<proteinExistence type="predicted"/>
<evidence type="ECO:0000313" key="2">
    <source>
        <dbReference type="Proteomes" id="UP000256913"/>
    </source>
</evidence>
<dbReference type="AlphaFoldDB" id="A0A3D9ZV24"/>
<dbReference type="Proteomes" id="UP000256913">
    <property type="component" value="Unassembled WGS sequence"/>
</dbReference>
<accession>A0A3D9ZV24</accession>
<keyword evidence="2" id="KW-1185">Reference proteome</keyword>
<evidence type="ECO:0000313" key="1">
    <source>
        <dbReference type="EMBL" id="REF97520.1"/>
    </source>
</evidence>
<dbReference type="EMBL" id="QUMQ01000001">
    <property type="protein sequence ID" value="REF97520.1"/>
    <property type="molecule type" value="Genomic_DNA"/>
</dbReference>
<comment type="caution">
    <text evidence="1">The sequence shown here is derived from an EMBL/GenBank/DDBJ whole genome shotgun (WGS) entry which is preliminary data.</text>
</comment>
<dbReference type="RefSeq" id="WP_116068952.1">
    <property type="nucleotide sequence ID" value="NZ_BONB01000014.1"/>
</dbReference>
<name>A0A3D9ZV24_9ACTN</name>
<reference evidence="1 2" key="1">
    <citation type="submission" date="2018-08" db="EMBL/GenBank/DDBJ databases">
        <title>Sequencing the genomes of 1000 actinobacteria strains.</title>
        <authorList>
            <person name="Klenk H.-P."/>
        </authorList>
    </citation>
    <scope>NUCLEOTIDE SEQUENCE [LARGE SCALE GENOMIC DNA]</scope>
    <source>
        <strain evidence="1 2">DSM 44099</strain>
    </source>
</reference>
<gene>
    <name evidence="1" type="ORF">DFJ67_3521</name>
</gene>
<protein>
    <submittedName>
        <fullName evidence="1">Uncharacterized protein</fullName>
    </submittedName>
</protein>
<dbReference type="OrthoDB" id="3380846at2"/>
<organism evidence="1 2">
    <name type="scientific">Asanoa ferruginea</name>
    <dbReference type="NCBI Taxonomy" id="53367"/>
    <lineage>
        <taxon>Bacteria</taxon>
        <taxon>Bacillati</taxon>
        <taxon>Actinomycetota</taxon>
        <taxon>Actinomycetes</taxon>
        <taxon>Micromonosporales</taxon>
        <taxon>Micromonosporaceae</taxon>
        <taxon>Asanoa</taxon>
    </lineage>
</organism>
<sequence length="166" mass="18275">MEASELARVDQNLRQLCAEHGLSWVVQAVDAAVAEGHADSATAGGSSYYQRRGGYMYGYGVRPDERSRVEPEIVERPYTDQERVLLLLDAMLAVYRDLPNLRAETVRVLTDGFRGRVPVPEQIVTALDEGDDDIVVAWQPETAAAVQNRQRVVGALAALRQAVVPL</sequence>